<gene>
    <name evidence="2" type="ORF">BATDEDRAFT_89871</name>
</gene>
<dbReference type="EMBL" id="GL882886">
    <property type="protein sequence ID" value="EGF79194.1"/>
    <property type="molecule type" value="Genomic_DNA"/>
</dbReference>
<protein>
    <submittedName>
        <fullName evidence="2">Uncharacterized protein</fullName>
    </submittedName>
</protein>
<dbReference type="Pfam" id="PF10775">
    <property type="entry name" value="ATP_sub_h"/>
    <property type="match status" value="1"/>
</dbReference>
<feature type="region of interest" description="Disordered" evidence="1">
    <location>
        <begin position="57"/>
        <end position="101"/>
    </location>
</feature>
<dbReference type="OMA" id="DHEYPPY"/>
<dbReference type="RefSeq" id="XP_006680050.1">
    <property type="nucleotide sequence ID" value="XM_006679987.1"/>
</dbReference>
<dbReference type="PANTHER" id="PTHR28207">
    <property type="entry name" value="ATP SYNTHASE SUBUNIT H, MITOCHONDRIAL"/>
    <property type="match status" value="1"/>
</dbReference>
<dbReference type="PANTHER" id="PTHR28207:SF1">
    <property type="entry name" value="ATP SYNTHASE SUBUNIT H, MITOCHONDRIAL"/>
    <property type="match status" value="1"/>
</dbReference>
<proteinExistence type="predicted"/>
<dbReference type="GeneID" id="18243659"/>
<dbReference type="InParanoid" id="F4P5I1"/>
<dbReference type="HOGENOM" id="CLU_1844720_0_0_1"/>
<dbReference type="AlphaFoldDB" id="F4P5I1"/>
<evidence type="ECO:0000313" key="2">
    <source>
        <dbReference type="EMBL" id="EGF79194.1"/>
    </source>
</evidence>
<evidence type="ECO:0000313" key="3">
    <source>
        <dbReference type="Proteomes" id="UP000007241"/>
    </source>
</evidence>
<keyword evidence="3" id="KW-1185">Reference proteome</keyword>
<dbReference type="InterPro" id="IPR019711">
    <property type="entry name" value="ATP_synth_F0_suH"/>
</dbReference>
<name>F4P5I1_BATDJ</name>
<dbReference type="OrthoDB" id="274752at2759"/>
<accession>F4P5I1</accession>
<reference evidence="2 3" key="1">
    <citation type="submission" date="2009-12" db="EMBL/GenBank/DDBJ databases">
        <title>The draft genome of Batrachochytrium dendrobatidis.</title>
        <authorList>
            <consortium name="US DOE Joint Genome Institute (JGI-PGF)"/>
            <person name="Kuo A."/>
            <person name="Salamov A."/>
            <person name="Schmutz J."/>
            <person name="Lucas S."/>
            <person name="Pitluck S."/>
            <person name="Rosenblum E."/>
            <person name="Stajich J."/>
            <person name="Eisen M."/>
            <person name="Grigoriev I.V."/>
        </authorList>
    </citation>
    <scope>NUCLEOTIDE SEQUENCE [LARGE SCALE GENOMIC DNA]</scope>
    <source>
        <strain evidence="3">JAM81 / FGSC 10211</strain>
    </source>
</reference>
<organism evidence="2 3">
    <name type="scientific">Batrachochytrium dendrobatidis (strain JAM81 / FGSC 10211)</name>
    <name type="common">Frog chytrid fungus</name>
    <dbReference type="NCBI Taxonomy" id="684364"/>
    <lineage>
        <taxon>Eukaryota</taxon>
        <taxon>Fungi</taxon>
        <taxon>Fungi incertae sedis</taxon>
        <taxon>Chytridiomycota</taxon>
        <taxon>Chytridiomycota incertae sedis</taxon>
        <taxon>Chytridiomycetes</taxon>
        <taxon>Rhizophydiales</taxon>
        <taxon>Rhizophydiales incertae sedis</taxon>
        <taxon>Batrachochytrium</taxon>
    </lineage>
</organism>
<dbReference type="Proteomes" id="UP000007241">
    <property type="component" value="Unassembled WGS sequence"/>
</dbReference>
<dbReference type="GO" id="GO:0015986">
    <property type="term" value="P:proton motive force-driven ATP synthesis"/>
    <property type="evidence" value="ECO:0000318"/>
    <property type="project" value="GO_Central"/>
</dbReference>
<dbReference type="STRING" id="684364.F4P5I1"/>
<sequence>MMRSTAVVGALFRHSTLVRASPVFARSFATTSIAKADSVTDLYLNYIRSYKPTAIPDRTDLPQTFSTPKAPAKPEFGTESMVAAAGEESQEEEKWPALKSPIDDPANYPDAWDYSHDTASDSLFPKRVRAYDFNAHEGH</sequence>
<evidence type="ECO:0000256" key="1">
    <source>
        <dbReference type="SAM" id="MobiDB-lite"/>
    </source>
</evidence>